<keyword evidence="1" id="KW-0472">Membrane</keyword>
<proteinExistence type="predicted"/>
<evidence type="ECO:0000256" key="1">
    <source>
        <dbReference type="SAM" id="Phobius"/>
    </source>
</evidence>
<accession>W6MW79</accession>
<dbReference type="HOGENOM" id="CLU_1571229_0_0_1"/>
<dbReference type="Proteomes" id="UP000019384">
    <property type="component" value="Unassembled WGS sequence"/>
</dbReference>
<gene>
    <name evidence="3" type="ORF">KUCA_T00002957001</name>
</gene>
<feature type="domain" description="Mitochondrial outer membrane protein OM14 C-terminal" evidence="2">
    <location>
        <begin position="91"/>
        <end position="158"/>
    </location>
</feature>
<dbReference type="GeneID" id="34520364"/>
<evidence type="ECO:0000259" key="2">
    <source>
        <dbReference type="Pfam" id="PF17304"/>
    </source>
</evidence>
<dbReference type="STRING" id="1382522.W6MW79"/>
<evidence type="ECO:0000313" key="4">
    <source>
        <dbReference type="Proteomes" id="UP000019384"/>
    </source>
</evidence>
<sequence>MPAQQTVEPSSTPTGNVEIVSEEVADRLKEAVEPAAEGAAKLADEFKKSVGDEKSTKKTIIKYIDAFKAKAIETFNVIGASAASAVSFTSKELKNPVVSSHVVLGSGLVGAIAAISAGKLHTCTPPNKWVSIAAGVFATGLVFADAAFVKKNYPKYKKT</sequence>
<dbReference type="RefSeq" id="XP_022458976.1">
    <property type="nucleotide sequence ID" value="XM_022603253.1"/>
</dbReference>
<reference evidence="3" key="2">
    <citation type="submission" date="2014-02" db="EMBL/GenBank/DDBJ databases">
        <title>Complete DNA sequence of /Kuraishia capsulata/ illustrates novel genomic features among budding yeasts (/Saccharomycotina/).</title>
        <authorList>
            <person name="Morales L."/>
            <person name="Noel B."/>
            <person name="Porcel B."/>
            <person name="Marcet-Houben M."/>
            <person name="Hullo M-F."/>
            <person name="Sacerdot C."/>
            <person name="Tekaia F."/>
            <person name="Leh-Louis V."/>
            <person name="Despons L."/>
            <person name="Khanna V."/>
            <person name="Aury J-M."/>
            <person name="Barbe V."/>
            <person name="Couloux A."/>
            <person name="Labadie K."/>
            <person name="Pelletier E."/>
            <person name="Souciet J-L."/>
            <person name="Boekhout T."/>
            <person name="Gabaldon T."/>
            <person name="Wincker P."/>
            <person name="Dujon B."/>
        </authorList>
    </citation>
    <scope>NUCLEOTIDE SEQUENCE</scope>
    <source>
        <strain evidence="3">CBS 1993</strain>
    </source>
</reference>
<dbReference type="EMBL" id="HG793127">
    <property type="protein sequence ID" value="CDK26980.1"/>
    <property type="molecule type" value="Genomic_DNA"/>
</dbReference>
<keyword evidence="4" id="KW-1185">Reference proteome</keyword>
<organism evidence="3 4">
    <name type="scientific">Kuraishia capsulata CBS 1993</name>
    <dbReference type="NCBI Taxonomy" id="1382522"/>
    <lineage>
        <taxon>Eukaryota</taxon>
        <taxon>Fungi</taxon>
        <taxon>Dikarya</taxon>
        <taxon>Ascomycota</taxon>
        <taxon>Saccharomycotina</taxon>
        <taxon>Pichiomycetes</taxon>
        <taxon>Pichiales</taxon>
        <taxon>Pichiaceae</taxon>
        <taxon>Kuraishia</taxon>
    </lineage>
</organism>
<dbReference type="AlphaFoldDB" id="W6MW79"/>
<protein>
    <recommendedName>
        <fullName evidence="2">Mitochondrial outer membrane protein OM14 C-terminal domain-containing protein</fullName>
    </recommendedName>
</protein>
<dbReference type="InterPro" id="IPR039453">
    <property type="entry name" value="OM14_C"/>
</dbReference>
<reference evidence="3" key="1">
    <citation type="submission" date="2013-12" db="EMBL/GenBank/DDBJ databases">
        <authorList>
            <person name="Genoscope - CEA"/>
        </authorList>
    </citation>
    <scope>NUCLEOTIDE SEQUENCE</scope>
    <source>
        <strain evidence="3">CBS 1993</strain>
    </source>
</reference>
<dbReference type="Pfam" id="PF17304">
    <property type="entry name" value="OM14_C"/>
    <property type="match status" value="1"/>
</dbReference>
<keyword evidence="1" id="KW-1133">Transmembrane helix</keyword>
<evidence type="ECO:0000313" key="3">
    <source>
        <dbReference type="EMBL" id="CDK26980.1"/>
    </source>
</evidence>
<keyword evidence="1" id="KW-0812">Transmembrane</keyword>
<feature type="transmembrane region" description="Helical" evidence="1">
    <location>
        <begin position="97"/>
        <end position="117"/>
    </location>
</feature>
<feature type="transmembrane region" description="Helical" evidence="1">
    <location>
        <begin position="129"/>
        <end position="149"/>
    </location>
</feature>
<name>W6MW79_9ASCO</name>